<dbReference type="SUPFAM" id="SSF69593">
    <property type="entry name" value="Glycerol-3-phosphate (1)-acyltransferase"/>
    <property type="match status" value="1"/>
</dbReference>
<dbReference type="InterPro" id="IPR036259">
    <property type="entry name" value="MFS_trans_sf"/>
</dbReference>
<dbReference type="CDD" id="cd07989">
    <property type="entry name" value="LPLAT_AGPAT-like"/>
    <property type="match status" value="1"/>
</dbReference>
<feature type="transmembrane region" description="Helical" evidence="7">
    <location>
        <begin position="375"/>
        <end position="396"/>
    </location>
</feature>
<dbReference type="SUPFAM" id="SSF103473">
    <property type="entry name" value="MFS general substrate transporter"/>
    <property type="match status" value="1"/>
</dbReference>
<dbReference type="OrthoDB" id="9803968at2"/>
<feature type="transmembrane region" description="Helical" evidence="7">
    <location>
        <begin position="153"/>
        <end position="170"/>
    </location>
</feature>
<dbReference type="InterPro" id="IPR002123">
    <property type="entry name" value="Plipid/glycerol_acylTrfase"/>
</dbReference>
<dbReference type="AlphaFoldDB" id="A0A128ETX1"/>
<dbReference type="GO" id="GO:0005886">
    <property type="term" value="C:plasma membrane"/>
    <property type="evidence" value="ECO:0007669"/>
    <property type="project" value="UniProtKB-SubCell"/>
</dbReference>
<evidence type="ECO:0000259" key="8">
    <source>
        <dbReference type="SMART" id="SM00563"/>
    </source>
</evidence>
<keyword evidence="3" id="KW-1003">Cell membrane</keyword>
<dbReference type="GO" id="GO:0016746">
    <property type="term" value="F:acyltransferase activity"/>
    <property type="evidence" value="ECO:0007669"/>
    <property type="project" value="InterPro"/>
</dbReference>
<evidence type="ECO:0000256" key="4">
    <source>
        <dbReference type="ARBA" id="ARBA00022692"/>
    </source>
</evidence>
<feature type="transmembrane region" description="Helical" evidence="7">
    <location>
        <begin position="262"/>
        <end position="282"/>
    </location>
</feature>
<dbReference type="Proteomes" id="UP000073601">
    <property type="component" value="Unassembled WGS sequence"/>
</dbReference>
<evidence type="ECO:0000256" key="2">
    <source>
        <dbReference type="ARBA" id="ARBA00022448"/>
    </source>
</evidence>
<keyword evidence="4 7" id="KW-0812">Transmembrane</keyword>
<evidence type="ECO:0000256" key="6">
    <source>
        <dbReference type="ARBA" id="ARBA00023136"/>
    </source>
</evidence>
<feature type="transmembrane region" description="Helical" evidence="7">
    <location>
        <begin position="227"/>
        <end position="247"/>
    </location>
</feature>
<dbReference type="Pfam" id="PF01553">
    <property type="entry name" value="Acyltransferase"/>
    <property type="match status" value="1"/>
</dbReference>
<organism evidence="9 10">
    <name type="scientific">Grimontia marina</name>
    <dbReference type="NCBI Taxonomy" id="646534"/>
    <lineage>
        <taxon>Bacteria</taxon>
        <taxon>Pseudomonadati</taxon>
        <taxon>Pseudomonadota</taxon>
        <taxon>Gammaproteobacteria</taxon>
        <taxon>Vibrionales</taxon>
        <taxon>Vibrionaceae</taxon>
        <taxon>Grimontia</taxon>
    </lineage>
</organism>
<dbReference type="PANTHER" id="PTHR43266:SF2">
    <property type="entry name" value="MAJOR FACILITATOR SUPERFAMILY (MFS) PROFILE DOMAIN-CONTAINING PROTEIN"/>
    <property type="match status" value="1"/>
</dbReference>
<dbReference type="SMART" id="SM00563">
    <property type="entry name" value="PlsC"/>
    <property type="match status" value="1"/>
</dbReference>
<dbReference type="Gene3D" id="1.20.1250.20">
    <property type="entry name" value="MFS general substrate transporter like domains"/>
    <property type="match status" value="1"/>
</dbReference>
<sequence length="621" mass="67894">MTSQTGLLKQRRFLPYFITQALGAFNDNVYKNVLLILVAFAGPGVIGISTDLFINLAAGLFILPFFLFSAFAGELADKFEKSGFIRGVKLLEIGIMSLAAIAFIYESYMALLVLLFLMGTQSAFFGPVKYALLPQTLKPQELVSGNALVETGTFLAILLGTMVAGVIANMDGARDIAAISVVVFALLGYLSARSIPEVAAGDPSLKVSFSPIRQMKTTLAIARKDRVVLQSILGISWFWFLGASYLTQFPNFAKLHLGGNEATVSFLLTLFSVGIAVGSLLCDKLSGHRIEPGIVPIGAMGLTIFGIHLMVSTPAAPSTAASFVEFIADPSLWWVFVDLLLIGIFGGIFIVPLYSMMQARSEDSERSQVIAANNIYNALFMVTSAILAMVLLGVVGLSIPDFFLVLALLNLVVTLYVGKQVPLFALRFVIWFLSHSFYRVTHKNLQNIPKEGGALLVCNHVSYVDALILAGACPRPIRFVMDEDYYHLPVLNYFFRASRVIPIKLTSGSIRCALKEVKNQLSDGEVVCIFPEGQLTSDGDMQPFKRGIDLILKQSSVPVIPMALKGLWGSYFSREGGRALLKLPKRFWSKVEVEAGSPVQPEDARCDRLFSDVKTLRGDYR</sequence>
<evidence type="ECO:0000313" key="10">
    <source>
        <dbReference type="Proteomes" id="UP000073601"/>
    </source>
</evidence>
<keyword evidence="2" id="KW-0813">Transport</keyword>
<evidence type="ECO:0000256" key="1">
    <source>
        <dbReference type="ARBA" id="ARBA00004651"/>
    </source>
</evidence>
<dbReference type="InterPro" id="IPR011701">
    <property type="entry name" value="MFS"/>
</dbReference>
<evidence type="ECO:0000256" key="7">
    <source>
        <dbReference type="SAM" id="Phobius"/>
    </source>
</evidence>
<feature type="domain" description="Phospholipid/glycerol acyltransferase" evidence="8">
    <location>
        <begin position="454"/>
        <end position="567"/>
    </location>
</feature>
<feature type="transmembrane region" description="Helical" evidence="7">
    <location>
        <begin position="52"/>
        <end position="72"/>
    </location>
</feature>
<dbReference type="Pfam" id="PF07690">
    <property type="entry name" value="MFS_1"/>
    <property type="match status" value="1"/>
</dbReference>
<dbReference type="EMBL" id="FIZY01000001">
    <property type="protein sequence ID" value="CZF77406.1"/>
    <property type="molecule type" value="Genomic_DNA"/>
</dbReference>
<keyword evidence="5 7" id="KW-1133">Transmembrane helix</keyword>
<protein>
    <submittedName>
        <fullName evidence="9">Lysophospholipid transporter LplT</fullName>
    </submittedName>
</protein>
<evidence type="ECO:0000313" key="9">
    <source>
        <dbReference type="EMBL" id="CZF77406.1"/>
    </source>
</evidence>
<feature type="transmembrane region" description="Helical" evidence="7">
    <location>
        <begin position="294"/>
        <end position="311"/>
    </location>
</feature>
<evidence type="ECO:0000256" key="3">
    <source>
        <dbReference type="ARBA" id="ARBA00022475"/>
    </source>
</evidence>
<keyword evidence="10" id="KW-1185">Reference proteome</keyword>
<dbReference type="GO" id="GO:0022857">
    <property type="term" value="F:transmembrane transporter activity"/>
    <property type="evidence" value="ECO:0007669"/>
    <property type="project" value="InterPro"/>
</dbReference>
<feature type="transmembrane region" description="Helical" evidence="7">
    <location>
        <begin position="29"/>
        <end position="46"/>
    </location>
</feature>
<evidence type="ECO:0000256" key="5">
    <source>
        <dbReference type="ARBA" id="ARBA00022989"/>
    </source>
</evidence>
<accession>A0A128ETX1</accession>
<dbReference type="PANTHER" id="PTHR43266">
    <property type="entry name" value="MACROLIDE-EFFLUX PROTEIN"/>
    <property type="match status" value="1"/>
</dbReference>
<dbReference type="RefSeq" id="WP_062704783.1">
    <property type="nucleotide sequence ID" value="NZ_CAWRCI010000001.1"/>
</dbReference>
<dbReference type="CDD" id="cd06173">
    <property type="entry name" value="MFS_MefA_like"/>
    <property type="match status" value="1"/>
</dbReference>
<reference evidence="10" key="1">
    <citation type="submission" date="2016-02" db="EMBL/GenBank/DDBJ databases">
        <authorList>
            <person name="Rodrigo-Torres Lidia"/>
            <person name="Arahal R.David."/>
        </authorList>
    </citation>
    <scope>NUCLEOTIDE SEQUENCE [LARGE SCALE GENOMIC DNA]</scope>
    <source>
        <strain evidence="10">CECT 8713</strain>
    </source>
</reference>
<gene>
    <name evidence="9" type="primary">lplT</name>
    <name evidence="9" type="ORF">GMA8713_00154</name>
</gene>
<feature type="transmembrane region" description="Helical" evidence="7">
    <location>
        <begin position="331"/>
        <end position="354"/>
    </location>
</feature>
<keyword evidence="6 7" id="KW-0472">Membrane</keyword>
<comment type="subcellular location">
    <subcellularLocation>
        <location evidence="1">Cell membrane</location>
        <topology evidence="1">Multi-pass membrane protein</topology>
    </subcellularLocation>
</comment>
<proteinExistence type="predicted"/>
<name>A0A128ETX1_9GAMM</name>